<keyword evidence="7 11" id="KW-1133">Transmembrane helix</keyword>
<dbReference type="InterPro" id="IPR028987">
    <property type="entry name" value="ATP_synth_B-like_membr_sf"/>
</dbReference>
<keyword evidence="4 11" id="KW-0138">CF(0)</keyword>
<evidence type="ECO:0000256" key="8">
    <source>
        <dbReference type="ARBA" id="ARBA00023065"/>
    </source>
</evidence>
<dbReference type="GO" id="GO:0045259">
    <property type="term" value="C:proton-transporting ATP synthase complex"/>
    <property type="evidence" value="ECO:0007669"/>
    <property type="project" value="UniProtKB-KW"/>
</dbReference>
<evidence type="ECO:0000256" key="11">
    <source>
        <dbReference type="HAMAP-Rule" id="MF_01399"/>
    </source>
</evidence>
<dbReference type="EMBL" id="KX284728">
    <property type="protein sequence ID" value="ASK39654.1"/>
    <property type="molecule type" value="Genomic_DNA"/>
</dbReference>
<dbReference type="Gene3D" id="1.20.5.620">
    <property type="entry name" value="F1F0 ATP synthase subunit B, membrane domain"/>
    <property type="match status" value="1"/>
</dbReference>
<feature type="transmembrane region" description="Helical" evidence="11">
    <location>
        <begin position="29"/>
        <end position="47"/>
    </location>
</feature>
<keyword evidence="9 11" id="KW-0472">Membrane</keyword>
<gene>
    <name evidence="11 13" type="primary">atpG</name>
    <name evidence="11" type="synonym">atpF2</name>
    <name evidence="14" type="ORF">Rhodc_113</name>
</gene>
<name>A0A1X9PUT0_9RHOD</name>
<reference evidence="14" key="1">
    <citation type="journal article" date="2016" name="BMC Biol.">
        <title>Parallel evolution of highly conserved plastid genome architecture in red seaweeds and seed plants.</title>
        <authorList>
            <person name="Lee J."/>
            <person name="Cho C.H."/>
            <person name="Park S.I."/>
            <person name="Choi J.W."/>
            <person name="Song H.S."/>
            <person name="West J.A."/>
            <person name="Bhattacharya D."/>
            <person name="Yoon H.S."/>
        </authorList>
    </citation>
    <scope>NUCLEOTIDE SEQUENCE</scope>
</reference>
<sequence length="159" mass="17967">MISSIFLLAIESAEESSKGGLFDFNATLPLMILQFLILMLVLNFIFYKPISKVLDEREEYIRKSLTQASENLLKADDLAFRYEQDLATARKEAQEIISKSKKEAQGIVASRLQEAQKEAETLLLNAVNQLNIQKNNALTTLETQVDVLSDQIKAKLLIF</sequence>
<dbReference type="InterPro" id="IPR002146">
    <property type="entry name" value="ATP_synth_b/b'su_bac/chlpt"/>
</dbReference>
<keyword evidence="6 11" id="KW-0375">Hydrogen ion transport</keyword>
<keyword evidence="13" id="KW-0150">Chloroplast</keyword>
<evidence type="ECO:0000256" key="2">
    <source>
        <dbReference type="ARBA" id="ARBA00005513"/>
    </source>
</evidence>
<proteinExistence type="inferred from homology"/>
<comment type="similarity">
    <text evidence="2 11 12">Belongs to the ATPase B chain family.</text>
</comment>
<comment type="subunit">
    <text evidence="11">F-type ATPases have 2 components, F(1) - the catalytic core - and F(0) - the membrane proton channel. F(1) has five subunits: alpha(3), beta(3), gamma(1), delta(1), epsilon(1). F(0) has four main subunits: a(1), b(1), b'(1) and c(10-14). The alpha and beta chains form an alternating ring which encloses part of the gamma chain. F(1) is attached to F(0) by a central stalk formed by the gamma and epsilon chains, while a peripheral stalk is formed by the delta, b and b' chains.</text>
</comment>
<protein>
    <submittedName>
        <fullName evidence="13">ATP synthase CF0 subunit B</fullName>
    </submittedName>
    <submittedName>
        <fullName evidence="14">ATP synthase CFO B' chain subunit II</fullName>
    </submittedName>
</protein>
<evidence type="ECO:0000313" key="13">
    <source>
        <dbReference type="EMBL" id="ARO91267.1"/>
    </source>
</evidence>
<reference evidence="13" key="2">
    <citation type="submission" date="2017-03" db="EMBL/GenBank/DDBJ databases">
        <title>The new red algal subphylum Proteorhodophytina comprises the largest and most divergent plastid genomes known.</title>
        <authorList>
            <person name="Munoz-Gomez S.A."/>
            <person name="Mejia-Franco F.G."/>
            <person name="Durnin K."/>
            <person name="Morgan C."/>
            <person name="Grisdale C.J."/>
            <person name="Archibald J.M."/>
            <person name="Slamovits C.H."/>
        </authorList>
    </citation>
    <scope>NUCLEOTIDE SEQUENCE</scope>
    <source>
        <strain evidence="13">UTEX LB2715</strain>
    </source>
</reference>
<dbReference type="EMBL" id="KY709212">
    <property type="protein sequence ID" value="ARO91267.1"/>
    <property type="molecule type" value="Genomic_DNA"/>
</dbReference>
<evidence type="ECO:0000256" key="3">
    <source>
        <dbReference type="ARBA" id="ARBA00022448"/>
    </source>
</evidence>
<evidence type="ECO:0000256" key="12">
    <source>
        <dbReference type="RuleBase" id="RU003848"/>
    </source>
</evidence>
<dbReference type="GO" id="GO:0005886">
    <property type="term" value="C:plasma membrane"/>
    <property type="evidence" value="ECO:0007669"/>
    <property type="project" value="UniProtKB-SubCell"/>
</dbReference>
<dbReference type="CDD" id="cd06503">
    <property type="entry name" value="ATP-synt_Fo_b"/>
    <property type="match status" value="1"/>
</dbReference>
<comment type="subcellular location">
    <subcellularLocation>
        <location evidence="11">Cell membrane</location>
        <topology evidence="11">Single-pass membrane protein</topology>
    </subcellularLocation>
    <subcellularLocation>
        <location evidence="1">Membrane</location>
        <topology evidence="1">Single-pass membrane protein</topology>
    </subcellularLocation>
</comment>
<comment type="function">
    <text evidence="10 11">F(1)F(0) ATP synthase produces ATP from ADP in the presence of a proton or sodium gradient. F-type ATPases consist of two structural domains, F(1) containing the extramembraneous catalytic core and F(0) containing the membrane proton channel, linked together by a central stalk and a peripheral stalk. During catalysis, ATP synthesis in the catalytic domain of F(1) is coupled via a rotary mechanism of the central stalk subunits to proton translocation.</text>
</comment>
<dbReference type="InterPro" id="IPR034679">
    <property type="entry name" value="ATP_synth_b"/>
</dbReference>
<dbReference type="HAMAP" id="MF_01399">
    <property type="entry name" value="ATP_synth_bprime"/>
    <property type="match status" value="1"/>
</dbReference>
<dbReference type="GO" id="GO:0046961">
    <property type="term" value="F:proton-transporting ATPase activity, rotational mechanism"/>
    <property type="evidence" value="ECO:0007669"/>
    <property type="project" value="TreeGrafter"/>
</dbReference>
<evidence type="ECO:0000256" key="6">
    <source>
        <dbReference type="ARBA" id="ARBA00022781"/>
    </source>
</evidence>
<keyword evidence="3 11" id="KW-0813">Transport</keyword>
<evidence type="ECO:0000256" key="9">
    <source>
        <dbReference type="ARBA" id="ARBA00023136"/>
    </source>
</evidence>
<keyword evidence="13" id="KW-0934">Plastid</keyword>
<organism evidence="13">
    <name type="scientific">Rhodochaete parvula</name>
    <dbReference type="NCBI Taxonomy" id="110510"/>
    <lineage>
        <taxon>Eukaryota</taxon>
        <taxon>Rhodophyta</taxon>
        <taxon>Compsopogonophyceae</taxon>
        <taxon>Rhodochaetales</taxon>
        <taxon>Rhodochaetaceae</taxon>
        <taxon>Rhodochaete</taxon>
    </lineage>
</organism>
<evidence type="ECO:0000256" key="1">
    <source>
        <dbReference type="ARBA" id="ARBA00004167"/>
    </source>
</evidence>
<evidence type="ECO:0000256" key="10">
    <source>
        <dbReference type="ARBA" id="ARBA00025198"/>
    </source>
</evidence>
<reference evidence="14" key="3">
    <citation type="submission" date="2017-07" db="EMBL/GenBank/DDBJ databases">
        <authorList>
            <person name="Sun Z.S."/>
            <person name="Albrecht U."/>
            <person name="Echele G."/>
            <person name="Lee C.C."/>
        </authorList>
    </citation>
    <scope>NUCLEOTIDE SEQUENCE</scope>
</reference>
<comment type="function">
    <text evidence="11">Component of the F(0) channel, it forms part of the peripheral stalk, linking F(1) to F(0). The b'-subunit is a diverged and duplicated form of b found in plants and photosynthetic bacteria.</text>
</comment>
<evidence type="ECO:0000256" key="5">
    <source>
        <dbReference type="ARBA" id="ARBA00022692"/>
    </source>
</evidence>
<keyword evidence="11" id="KW-1003">Cell membrane</keyword>
<evidence type="ECO:0000256" key="4">
    <source>
        <dbReference type="ARBA" id="ARBA00022547"/>
    </source>
</evidence>
<keyword evidence="8 11" id="KW-0406">Ion transport</keyword>
<evidence type="ECO:0000256" key="7">
    <source>
        <dbReference type="ARBA" id="ARBA00022989"/>
    </source>
</evidence>
<dbReference type="PANTHER" id="PTHR33445">
    <property type="entry name" value="ATP SYNTHASE SUBUNIT B', CHLOROPLASTIC"/>
    <property type="match status" value="1"/>
</dbReference>
<dbReference type="PANTHER" id="PTHR33445:SF2">
    <property type="entry name" value="ATP SYNTHASE SUBUNIT B', CHLOROPLASTIC"/>
    <property type="match status" value="1"/>
</dbReference>
<dbReference type="Pfam" id="PF00430">
    <property type="entry name" value="ATP-synt_B"/>
    <property type="match status" value="1"/>
</dbReference>
<keyword evidence="11" id="KW-0066">ATP synthesis</keyword>
<dbReference type="NCBIfam" id="NF005607">
    <property type="entry name" value="PRK07353.1"/>
    <property type="match status" value="1"/>
</dbReference>
<geneLocation type="plastid" evidence="13"/>
<dbReference type="AlphaFoldDB" id="A0A1X9PUT0"/>
<accession>A0A1X9PUT0</accession>
<evidence type="ECO:0000313" key="14">
    <source>
        <dbReference type="EMBL" id="ASK39654.1"/>
    </source>
</evidence>
<dbReference type="SUPFAM" id="SSF81573">
    <property type="entry name" value="F1F0 ATP synthase subunit B, membrane domain"/>
    <property type="match status" value="1"/>
</dbReference>
<keyword evidence="5 11" id="KW-0812">Transmembrane</keyword>
<dbReference type="GO" id="GO:0046933">
    <property type="term" value="F:proton-transporting ATP synthase activity, rotational mechanism"/>
    <property type="evidence" value="ECO:0007669"/>
    <property type="project" value="UniProtKB-UniRule"/>
</dbReference>
<dbReference type="InterPro" id="IPR050059">
    <property type="entry name" value="ATP_synthase_B_chain"/>
</dbReference>
<dbReference type="HAMAP" id="MF_01398">
    <property type="entry name" value="ATP_synth_b_bprime"/>
    <property type="match status" value="1"/>
</dbReference>